<dbReference type="GO" id="GO:0030246">
    <property type="term" value="F:carbohydrate binding"/>
    <property type="evidence" value="ECO:0007669"/>
    <property type="project" value="InterPro"/>
</dbReference>
<dbReference type="PANTHER" id="PTHR43863">
    <property type="entry name" value="HYDROLASE, PUTATIVE (AFU_ORTHOLOGUE AFUA_1G03140)-RELATED"/>
    <property type="match status" value="1"/>
</dbReference>
<dbReference type="InterPro" id="IPR048395">
    <property type="entry name" value="Glyco_hydro_31_C"/>
</dbReference>
<dbReference type="Proteomes" id="UP000321513">
    <property type="component" value="Unassembled WGS sequence"/>
</dbReference>
<evidence type="ECO:0000259" key="4">
    <source>
        <dbReference type="Pfam" id="PF01055"/>
    </source>
</evidence>
<reference evidence="6 7" key="1">
    <citation type="submission" date="2019-07" db="EMBL/GenBank/DDBJ databases">
        <title>Whole genome shotgun sequence of Segetibacter aerophilus NBRC 106135.</title>
        <authorList>
            <person name="Hosoyama A."/>
            <person name="Uohara A."/>
            <person name="Ohji S."/>
            <person name="Ichikawa N."/>
        </authorList>
    </citation>
    <scope>NUCLEOTIDE SEQUENCE [LARGE SCALE GENOMIC DNA]</scope>
    <source>
        <strain evidence="6 7">NBRC 106135</strain>
    </source>
</reference>
<dbReference type="Pfam" id="PF01055">
    <property type="entry name" value="Glyco_hydro_31_2nd"/>
    <property type="match status" value="1"/>
</dbReference>
<feature type="signal peptide" evidence="3">
    <location>
        <begin position="1"/>
        <end position="20"/>
    </location>
</feature>
<dbReference type="GO" id="GO:0004553">
    <property type="term" value="F:hydrolase activity, hydrolyzing O-glycosyl compounds"/>
    <property type="evidence" value="ECO:0007669"/>
    <property type="project" value="InterPro"/>
</dbReference>
<dbReference type="PANTHER" id="PTHR43863:SF2">
    <property type="entry name" value="MALTASE-GLUCOAMYLASE"/>
    <property type="match status" value="1"/>
</dbReference>
<dbReference type="Gene3D" id="3.20.20.80">
    <property type="entry name" value="Glycosidases"/>
    <property type="match status" value="1"/>
</dbReference>
<proteinExistence type="inferred from homology"/>
<name>A0A512BJD7_9BACT</name>
<dbReference type="InterPro" id="IPR013780">
    <property type="entry name" value="Glyco_hydro_b"/>
</dbReference>
<dbReference type="Gene3D" id="2.60.40.1180">
    <property type="entry name" value="Golgi alpha-mannosidase II"/>
    <property type="match status" value="2"/>
</dbReference>
<keyword evidence="2" id="KW-0326">Glycosidase</keyword>
<sequence>MKKVFYLFVVLLIDFQTCFAQTIQKVANGIWKITYGTPEKLLPTAFKNPPAIEGLNKMQQIASPPFDLNKMHFSQMAKGVLAEIKIDTSERFYGFGLQTNTFDQTGMRREIRTNSWTVGNVGFGHAPMPFYISTKGYGVVVNSSRYVTFYMASKGKLDERVRNKKLNPKEQKIELNTVNLYGKAVTPSDEVSIQIEGTKGIEIYVFAGPDMMKVMQRYNLFSGGGGIPPLWGLGFKYRAKATFTDKQVEQTGQYFRDNHIPCDMMGLEPGWQTAAYSCSFAWNPKNFPTPDTFISNMNNSGFKLNLWEHAYTHPTSPIFEKIAPYSSNYTVWGGAVPDFISTNGRKIFGDYHENTFVKKGIAAFKLDECDAADYNKADREWSFPDIATFPSGVDGEHMRQVYGLLYQQTMLNLYRKNNTRTMFDVRASHLYAAPYTAALYSDMYSHNDFVRMIVNSGFSGVNWSPEIRETSNDADLIRRLQTILMSSHMVVNCWYLNLPPWLQYNIGKNSANELLPNHKDLEQKAKKLIQLRMSLLPYLYAAFAKYHFEGTPPFRALIMDYPADKNTWKIDDEYMMGESLLCAPFIDSSSQRTVYLPAGNWYDYNTNKKYEGGKSYNISLTLDQIPMFVKDNTLLPFAEPVEYVTSSTVFNISCKIYGNPNRAVNLFEDNSTDYNFEKGQYNWLHLTWNNTNGNATRTGNFKKVLYKITGWQKVAE</sequence>
<evidence type="ECO:0000256" key="1">
    <source>
        <dbReference type="ARBA" id="ARBA00007806"/>
    </source>
</evidence>
<dbReference type="SUPFAM" id="SSF51011">
    <property type="entry name" value="Glycosyl hydrolase domain"/>
    <property type="match status" value="1"/>
</dbReference>
<dbReference type="SUPFAM" id="SSF51445">
    <property type="entry name" value="(Trans)glycosidases"/>
    <property type="match status" value="1"/>
</dbReference>
<dbReference type="InterPro" id="IPR017853">
    <property type="entry name" value="GH"/>
</dbReference>
<dbReference type="Pfam" id="PF21365">
    <property type="entry name" value="Glyco_hydro_31_3rd"/>
    <property type="match status" value="1"/>
</dbReference>
<dbReference type="RefSeq" id="WP_147206208.1">
    <property type="nucleotide sequence ID" value="NZ_BJYT01000038.1"/>
</dbReference>
<dbReference type="OrthoDB" id="176168at2"/>
<dbReference type="InterPro" id="IPR011013">
    <property type="entry name" value="Gal_mutarotase_sf_dom"/>
</dbReference>
<dbReference type="InterPro" id="IPR000322">
    <property type="entry name" value="Glyco_hydro_31_TIM"/>
</dbReference>
<feature type="domain" description="Glycoside hydrolase family 31 TIM barrel" evidence="4">
    <location>
        <begin position="227"/>
        <end position="541"/>
    </location>
</feature>
<dbReference type="InterPro" id="IPR051816">
    <property type="entry name" value="Glycosyl_Hydrolase_31"/>
</dbReference>
<evidence type="ECO:0000256" key="2">
    <source>
        <dbReference type="RuleBase" id="RU361185"/>
    </source>
</evidence>
<organism evidence="6 7">
    <name type="scientific">Segetibacter aerophilus</name>
    <dbReference type="NCBI Taxonomy" id="670293"/>
    <lineage>
        <taxon>Bacteria</taxon>
        <taxon>Pseudomonadati</taxon>
        <taxon>Bacteroidota</taxon>
        <taxon>Chitinophagia</taxon>
        <taxon>Chitinophagales</taxon>
        <taxon>Chitinophagaceae</taxon>
        <taxon>Segetibacter</taxon>
    </lineage>
</organism>
<keyword evidence="2 6" id="KW-0378">Hydrolase</keyword>
<evidence type="ECO:0000313" key="6">
    <source>
        <dbReference type="EMBL" id="GEO12079.1"/>
    </source>
</evidence>
<dbReference type="AlphaFoldDB" id="A0A512BJD7"/>
<gene>
    <name evidence="6" type="ORF">SAE01_45750</name>
</gene>
<dbReference type="EMBL" id="BJYT01000038">
    <property type="protein sequence ID" value="GEO12079.1"/>
    <property type="molecule type" value="Genomic_DNA"/>
</dbReference>
<evidence type="ECO:0000313" key="7">
    <source>
        <dbReference type="Proteomes" id="UP000321513"/>
    </source>
</evidence>
<comment type="caution">
    <text evidence="6">The sequence shown here is derived from an EMBL/GenBank/DDBJ whole genome shotgun (WGS) entry which is preliminary data.</text>
</comment>
<feature type="chain" id="PRO_5021803536" evidence="3">
    <location>
        <begin position="21"/>
        <end position="716"/>
    </location>
</feature>
<dbReference type="CDD" id="cd06592">
    <property type="entry name" value="GH31_NET37"/>
    <property type="match status" value="1"/>
</dbReference>
<evidence type="ECO:0000259" key="5">
    <source>
        <dbReference type="Pfam" id="PF21365"/>
    </source>
</evidence>
<dbReference type="Gene3D" id="2.60.40.1760">
    <property type="entry name" value="glycosyl hydrolase (family 31)"/>
    <property type="match status" value="1"/>
</dbReference>
<dbReference type="GO" id="GO:0005975">
    <property type="term" value="P:carbohydrate metabolic process"/>
    <property type="evidence" value="ECO:0007669"/>
    <property type="project" value="InterPro"/>
</dbReference>
<keyword evidence="7" id="KW-1185">Reference proteome</keyword>
<evidence type="ECO:0000256" key="3">
    <source>
        <dbReference type="SAM" id="SignalP"/>
    </source>
</evidence>
<keyword evidence="3" id="KW-0732">Signal</keyword>
<comment type="similarity">
    <text evidence="1 2">Belongs to the glycosyl hydrolase 31 family.</text>
</comment>
<protein>
    <submittedName>
        <fullName evidence="6">Glycosyl hydrolase family 31</fullName>
    </submittedName>
</protein>
<dbReference type="SUPFAM" id="SSF74650">
    <property type="entry name" value="Galactose mutarotase-like"/>
    <property type="match status" value="1"/>
</dbReference>
<dbReference type="CDD" id="cd14752">
    <property type="entry name" value="GH31_N"/>
    <property type="match status" value="1"/>
</dbReference>
<accession>A0A512BJD7</accession>
<feature type="domain" description="Glycosyl hydrolase family 31 C-terminal" evidence="5">
    <location>
        <begin position="550"/>
        <end position="634"/>
    </location>
</feature>